<name>A0ABM7M2W8_9ACTN</name>
<organism evidence="1 2">
    <name type="scientific">Actinoplanes ianthinogenes</name>
    <dbReference type="NCBI Taxonomy" id="122358"/>
    <lineage>
        <taxon>Bacteria</taxon>
        <taxon>Bacillati</taxon>
        <taxon>Actinomycetota</taxon>
        <taxon>Actinomycetes</taxon>
        <taxon>Micromonosporales</taxon>
        <taxon>Micromonosporaceae</taxon>
        <taxon>Actinoplanes</taxon>
    </lineage>
</organism>
<dbReference type="EMBL" id="AP023356">
    <property type="protein sequence ID" value="BCJ45942.1"/>
    <property type="molecule type" value="Genomic_DNA"/>
</dbReference>
<dbReference type="RefSeq" id="WP_189333509.1">
    <property type="nucleotide sequence ID" value="NZ_AP023356.1"/>
</dbReference>
<protein>
    <recommendedName>
        <fullName evidence="3">DNA-binding protein</fullName>
    </recommendedName>
</protein>
<keyword evidence="2" id="KW-1185">Reference proteome</keyword>
<proteinExistence type="predicted"/>
<evidence type="ECO:0000313" key="1">
    <source>
        <dbReference type="EMBL" id="BCJ45942.1"/>
    </source>
</evidence>
<accession>A0ABM7M2W8</accession>
<reference evidence="1 2" key="1">
    <citation type="submission" date="2020-08" db="EMBL/GenBank/DDBJ databases">
        <title>Whole genome shotgun sequence of Actinoplanes ianthinogenes NBRC 13996.</title>
        <authorList>
            <person name="Komaki H."/>
            <person name="Tamura T."/>
        </authorList>
    </citation>
    <scope>NUCLEOTIDE SEQUENCE [LARGE SCALE GENOMIC DNA]</scope>
    <source>
        <strain evidence="1 2">NBRC 13996</strain>
    </source>
</reference>
<sequence length="1551" mass="166513">MSDVEVLTARAYRHPVLGDRTVVRLVGASLGQAEDLSMEFLGFAAAGSADVGHGVRQALGFPAWALIHDPANGRHALALVKEMEKLARTARSKPGTAVDGYRALAERLGLAAPQFLPTFWEQAGRTFLSGDNKRMAGSCFTEARRAEQVHGLVIDEDRVREVHLEFAFAGALTATMLTAYTREVVDRRPPAEAYELVKTLSLRRVAGGLPPHSSMAADLARLARAAGLDAEREADEVAARLLGYPAVARSHPSVWKAYRKSLVRLGKRDAAARARLLQIIPDPPGYDTDLTDQWLELLEDSTAVAALTATGPADGTAARWLERLLASRRSGWRHRRSARLLDLVGRMLPRLAAEGGVRIASTPWHADLDVLDACLAAGVPITFGQPDTIQDFSLDDWARDDRPGRRDLTAVAADPRWRAVLARSVRTAIARLRDGRSLTGPALPDETLRQAFGAAGVRDLLVEMLTERTTRAGDGTIASLDYDLTELAALWSPAGMALAPDGFRRLLTVDLPALVTRTLRAGLPVELAWPDYQEAAKQKHRVQFGDAWPELVVHDHHSAHILTPGGGVTEHVFRLPRTGQPFRDCACRLVDGDLLVSAWNWETSGSYWSSRPDEIFEGDLRFTPARWGVATVQLPLPGGGATTGTLPIHPGDRHRPSTLYPLATDGQAFWRCEPADGMAYGDRWQWREFDPRTGDAGRVSVPAFLASGDRPLIAEVCHLRPAPAGFAGSPLGWRDGMVGWRAEVSAAGDQTGEGIDGRRVTVPEQTLIRFGQHTGTTRLSGAVLLPGATDPLPVTRLAGHPRGHLQIWTADGGHLLAQMSDGTSTLPPLAWWHGLRARDAAGSAALRALDEPTAAALLAVDDEITVTADVKAAVEANVAAHLPAVTDSTLRERIVEVVARAVRMRRRIAEIPGHLTDRAAAPAPAPAATDTALEAAWAGLCGFDRDQYHGYDRRPEIRYDILTQVGALGTILAGAQPESLPAVPPNWAPVLAGLGALAVRAASPATGDDDRQALAAFLGTVAGTPLDGGTPLRVLAVTHPGNTPPAPVHRDGGQVTALLPVGQRYYFRVGDQDDRTVVQIAADGAFTPPAGCTVEQELRPSGRLAGERLTAFLTLLAERGPAPWRPAAAEALAEAAGMTRAEAVLLLAGLPSIASWEANFLTAGQRATLGLSAAHAKVAHAALRTLTGPQRVALIDAAMPTDPAALWTDGPDVASIAREWIRIRGRRVPVPEDLVAELARVVDRDLAASIVQAIAEPTPGDWLSSDGRLLAGQGARMGADHGVPFDGRHLNAAAVALPWLAYRLAWDDPLRATLPGALRLVRERLRHPDLLVGHGWFQTGQRPDAGPALVEENNHATWTTVYVAPAKLSGADDPALGFIDEPTADALRIVLSGWIDEALTTPAGATGDPHDPRVSVPELVDQVRERFGLDTDAAAYYLQLLALPDPTDKAVPKWNGWKTAALRQAQTALTEAGLVVAAKRERAARPVFLPGGWQAAKAPRLPVETWKLPLYRDRGQVLFVPRSLPALFAAAWSRITAGDLPRYHDLTEHTR</sequence>
<evidence type="ECO:0008006" key="3">
    <source>
        <dbReference type="Google" id="ProtNLM"/>
    </source>
</evidence>
<gene>
    <name evidence="1" type="ORF">Aiant_65990</name>
</gene>
<evidence type="ECO:0000313" key="2">
    <source>
        <dbReference type="Proteomes" id="UP000676967"/>
    </source>
</evidence>
<dbReference type="Proteomes" id="UP000676967">
    <property type="component" value="Chromosome"/>
</dbReference>